<accession>A0A7S1GP07</accession>
<gene>
    <name evidence="2" type="ORF">CTEN0397_LOCUS11738</name>
</gene>
<feature type="compositionally biased region" description="Polar residues" evidence="1">
    <location>
        <begin position="191"/>
        <end position="200"/>
    </location>
</feature>
<proteinExistence type="predicted"/>
<evidence type="ECO:0000256" key="1">
    <source>
        <dbReference type="SAM" id="MobiDB-lite"/>
    </source>
</evidence>
<evidence type="ECO:0000313" key="2">
    <source>
        <dbReference type="EMBL" id="CAD8940672.1"/>
    </source>
</evidence>
<feature type="region of interest" description="Disordered" evidence="1">
    <location>
        <begin position="105"/>
        <end position="141"/>
    </location>
</feature>
<feature type="region of interest" description="Disordered" evidence="1">
    <location>
        <begin position="164"/>
        <end position="200"/>
    </location>
</feature>
<dbReference type="AlphaFoldDB" id="A0A7S1GP07"/>
<name>A0A7S1GP07_CYCTE</name>
<sequence length="200" mass="21744">MTKLQVGDLVTMTIVDVFETDNNGKLLSYCPTFDNRAVLKTNPTTETIRKGSSKLYSQLAVVAQSPAATRMHNGVAQMTRLGFSAAKSMHKSVSQQLSQALLRKKDNNNNNTTSNQQQQQNNNHNNNARTTNNNTSTYAPPVAAANHHNLDAAAFELALSEAEAAATTTTDAQKKPPPKATTTRSEFYVSDDSTIQEASR</sequence>
<feature type="compositionally biased region" description="Low complexity" evidence="1">
    <location>
        <begin position="108"/>
        <end position="135"/>
    </location>
</feature>
<dbReference type="EMBL" id="HBFW01018319">
    <property type="protein sequence ID" value="CAD8940672.1"/>
    <property type="molecule type" value="Transcribed_RNA"/>
</dbReference>
<reference evidence="2" key="1">
    <citation type="submission" date="2021-01" db="EMBL/GenBank/DDBJ databases">
        <authorList>
            <person name="Corre E."/>
            <person name="Pelletier E."/>
            <person name="Niang G."/>
            <person name="Scheremetjew M."/>
            <person name="Finn R."/>
            <person name="Kale V."/>
            <person name="Holt S."/>
            <person name="Cochrane G."/>
            <person name="Meng A."/>
            <person name="Brown T."/>
            <person name="Cohen L."/>
        </authorList>
    </citation>
    <scope>NUCLEOTIDE SEQUENCE</scope>
    <source>
        <strain evidence="2">ECT3854</strain>
    </source>
</reference>
<organism evidence="2">
    <name type="scientific">Cyclophora tenuis</name>
    <name type="common">Marine diatom</name>
    <dbReference type="NCBI Taxonomy" id="216820"/>
    <lineage>
        <taxon>Eukaryota</taxon>
        <taxon>Sar</taxon>
        <taxon>Stramenopiles</taxon>
        <taxon>Ochrophyta</taxon>
        <taxon>Bacillariophyta</taxon>
        <taxon>Fragilariophyceae</taxon>
        <taxon>Fragilariophycidae</taxon>
        <taxon>Cyclophorales</taxon>
        <taxon>Cyclophoraceae</taxon>
        <taxon>Cyclophora</taxon>
    </lineage>
</organism>
<protein>
    <submittedName>
        <fullName evidence="2">Uncharacterized protein</fullName>
    </submittedName>
</protein>